<proteinExistence type="predicted"/>
<evidence type="ECO:0000313" key="2">
    <source>
        <dbReference type="WBParaSite" id="nRc.2.0.1.t33208-RA"/>
    </source>
</evidence>
<sequence>MEIFLGVTRDLGRTFHFQGRRRRLVRMSGEARQPTGRMVPGHVAWDATDPHPVLRTQVSTLDLDQGATLDGAGFGFETEYCRCRAVHQPQNGSPDEEQVSQF</sequence>
<evidence type="ECO:0000313" key="1">
    <source>
        <dbReference type="Proteomes" id="UP000887565"/>
    </source>
</evidence>
<organism evidence="1 2">
    <name type="scientific">Romanomermis culicivorax</name>
    <name type="common">Nematode worm</name>
    <dbReference type="NCBI Taxonomy" id="13658"/>
    <lineage>
        <taxon>Eukaryota</taxon>
        <taxon>Metazoa</taxon>
        <taxon>Ecdysozoa</taxon>
        <taxon>Nematoda</taxon>
        <taxon>Enoplea</taxon>
        <taxon>Dorylaimia</taxon>
        <taxon>Mermithida</taxon>
        <taxon>Mermithoidea</taxon>
        <taxon>Mermithidae</taxon>
        <taxon>Romanomermis</taxon>
    </lineage>
</organism>
<dbReference type="Proteomes" id="UP000887565">
    <property type="component" value="Unplaced"/>
</dbReference>
<keyword evidence="1" id="KW-1185">Reference proteome</keyword>
<reference evidence="2" key="1">
    <citation type="submission" date="2022-11" db="UniProtKB">
        <authorList>
            <consortium name="WormBaseParasite"/>
        </authorList>
    </citation>
    <scope>IDENTIFICATION</scope>
</reference>
<protein>
    <submittedName>
        <fullName evidence="2">Uncharacterized protein</fullName>
    </submittedName>
</protein>
<name>A0A915K4F1_ROMCU</name>
<accession>A0A915K4F1</accession>
<dbReference type="AlphaFoldDB" id="A0A915K4F1"/>
<dbReference type="WBParaSite" id="nRc.2.0.1.t33208-RA">
    <property type="protein sequence ID" value="nRc.2.0.1.t33208-RA"/>
    <property type="gene ID" value="nRc.2.0.1.g33208"/>
</dbReference>